<comment type="caution">
    <text evidence="12">The sequence shown here is derived from an EMBL/GenBank/DDBJ whole genome shotgun (WGS) entry which is preliminary data.</text>
</comment>
<dbReference type="InterPro" id="IPR012724">
    <property type="entry name" value="DnaJ"/>
</dbReference>
<accession>A0A7Y9T3H0</accession>
<feature type="binding site" evidence="8">
    <location>
        <position position="197"/>
    </location>
    <ligand>
        <name>Zn(2+)</name>
        <dbReference type="ChEBI" id="CHEBI:29105"/>
        <label>1</label>
    </ligand>
</feature>
<keyword evidence="5 8" id="KW-0862">Zinc</keyword>
<comment type="function">
    <text evidence="8">Participates actively in the response to hyperosmotic and heat shock by preventing the aggregation of stress-denatured proteins and by disaggregating proteins, also in an autonomous, DnaK-independent fashion. Unfolded proteins bind initially to DnaJ; upon interaction with the DnaJ-bound protein, DnaK hydrolyzes its bound ATP, resulting in the formation of a stable complex. GrpE releases ADP from DnaK; ATP binding to DnaK triggers the release of the substrate protein, thus completing the reaction cycle. Several rounds of ATP-dependent interactions between DnaJ, DnaK and GrpE are required for fully efficient folding. Also involved, together with DnaK and GrpE, in the DNA replication of plasmids through activation of initiation proteins.</text>
</comment>
<dbReference type="InterPro" id="IPR008971">
    <property type="entry name" value="HSP40/DnaJ_pept-bd"/>
</dbReference>
<comment type="caution">
    <text evidence="8">Lacks conserved residue(s) required for the propagation of feature annotation.</text>
</comment>
<dbReference type="CDD" id="cd06257">
    <property type="entry name" value="DnaJ"/>
    <property type="match status" value="1"/>
</dbReference>
<dbReference type="GO" id="GO:0005737">
    <property type="term" value="C:cytoplasm"/>
    <property type="evidence" value="ECO:0007669"/>
    <property type="project" value="UniProtKB-SubCell"/>
</dbReference>
<sequence>MATTQTKDYYGTLGVKKTATAEEIRKAFRKAARKYHPDVNPNDKKAEEKFKEISEANDVLSDEKKRKIYDQLGFYSDNIDPAAAEAAARGGYGGGASSAGYGGGRPSAGRGAGQEVPFDFGGFDFSDFQSGRSAQQEQGGGFGGSFKDIFSGMFNGGKQASRGPQPGTDLEYQVSVDFWTAVRGGVTRLEIQRQEVCPTCKGKSTTGGSVECPECHGSGQVTQMGGRMKFNIQCPRCGGSGKVQNSCPTCDGEGVVTKREPLEFRIKAGTRDGQRIRLAGKGNAGINGGPSGDLFLIIKAGTHPVFTRSADDIYVTVPVTMTEAALGAKIEVPTIDTHEGGARTQLKIPPGTQTGQKLRLREKGVPSASRDGVRGDQIVEVKIVVPKVQDERSKEILRELAKLNPEDPRDGLFTAV</sequence>
<keyword evidence="7 8" id="KW-0143">Chaperone</keyword>
<dbReference type="InterPro" id="IPR001623">
    <property type="entry name" value="DnaJ_domain"/>
</dbReference>
<evidence type="ECO:0000256" key="4">
    <source>
        <dbReference type="ARBA" id="ARBA00022771"/>
    </source>
</evidence>
<dbReference type="GO" id="GO:0006260">
    <property type="term" value="P:DNA replication"/>
    <property type="evidence" value="ECO:0007669"/>
    <property type="project" value="UniProtKB-KW"/>
</dbReference>
<dbReference type="SMART" id="SM00271">
    <property type="entry name" value="DnaJ"/>
    <property type="match status" value="1"/>
</dbReference>
<reference evidence="12 13" key="1">
    <citation type="submission" date="2020-07" db="EMBL/GenBank/DDBJ databases">
        <title>Genomic Encyclopedia of Type Strains, Phase IV (KMG-V): Genome sequencing to study the core and pangenomes of soil and plant-associated prokaryotes.</title>
        <authorList>
            <person name="Whitman W."/>
        </authorList>
    </citation>
    <scope>NUCLEOTIDE SEQUENCE [LARGE SCALE GENOMIC DNA]</scope>
    <source>
        <strain evidence="12 13">M8UP30</strain>
    </source>
</reference>
<dbReference type="PROSITE" id="PS51188">
    <property type="entry name" value="ZF_CR"/>
    <property type="match status" value="1"/>
</dbReference>
<dbReference type="PROSITE" id="PS50076">
    <property type="entry name" value="DNAJ_2"/>
    <property type="match status" value="1"/>
</dbReference>
<evidence type="ECO:0000256" key="9">
    <source>
        <dbReference type="PROSITE-ProRule" id="PRU00546"/>
    </source>
</evidence>
<dbReference type="PROSITE" id="PS00636">
    <property type="entry name" value="DNAJ_1"/>
    <property type="match status" value="1"/>
</dbReference>
<dbReference type="Pfam" id="PF00226">
    <property type="entry name" value="DnaJ"/>
    <property type="match status" value="1"/>
</dbReference>
<evidence type="ECO:0000259" key="11">
    <source>
        <dbReference type="PROSITE" id="PS51188"/>
    </source>
</evidence>
<evidence type="ECO:0000313" key="13">
    <source>
        <dbReference type="Proteomes" id="UP000534186"/>
    </source>
</evidence>
<dbReference type="PANTHER" id="PTHR43096">
    <property type="entry name" value="DNAJ HOMOLOG 1, MITOCHONDRIAL-RELATED"/>
    <property type="match status" value="1"/>
</dbReference>
<dbReference type="GO" id="GO:0051082">
    <property type="term" value="F:unfolded protein binding"/>
    <property type="evidence" value="ECO:0007669"/>
    <property type="project" value="UniProtKB-UniRule"/>
</dbReference>
<feature type="binding site" evidence="8">
    <location>
        <position position="234"/>
    </location>
    <ligand>
        <name>Zn(2+)</name>
        <dbReference type="ChEBI" id="CHEBI:29105"/>
        <label>2</label>
    </ligand>
</feature>
<feature type="binding site" evidence="8">
    <location>
        <position position="215"/>
    </location>
    <ligand>
        <name>Zn(2+)</name>
        <dbReference type="ChEBI" id="CHEBI:29105"/>
        <label>2</label>
    </ligand>
</feature>
<keyword evidence="1 8" id="KW-0235">DNA replication</keyword>
<comment type="subcellular location">
    <subcellularLocation>
        <location evidence="8">Cytoplasm</location>
    </subcellularLocation>
</comment>
<keyword evidence="3 8" id="KW-0677">Repeat</keyword>
<proteinExistence type="inferred from homology"/>
<feature type="domain" description="J" evidence="10">
    <location>
        <begin position="8"/>
        <end position="73"/>
    </location>
</feature>
<dbReference type="SUPFAM" id="SSF57938">
    <property type="entry name" value="DnaJ/Hsp40 cysteine-rich domain"/>
    <property type="match status" value="1"/>
</dbReference>
<dbReference type="HAMAP" id="MF_01152">
    <property type="entry name" value="DnaJ"/>
    <property type="match status" value="1"/>
</dbReference>
<feature type="zinc finger region" description="CR-type" evidence="9">
    <location>
        <begin position="184"/>
        <end position="259"/>
    </location>
</feature>
<evidence type="ECO:0000256" key="5">
    <source>
        <dbReference type="ARBA" id="ARBA00022833"/>
    </source>
</evidence>
<keyword evidence="6 8" id="KW-0346">Stress response</keyword>
<feature type="binding site" evidence="8">
    <location>
        <position position="200"/>
    </location>
    <ligand>
        <name>Zn(2+)</name>
        <dbReference type="ChEBI" id="CHEBI:29105"/>
        <label>1</label>
    </ligand>
</feature>
<dbReference type="InterPro" id="IPR036410">
    <property type="entry name" value="HSP_DnaJ_Cys-rich_dom_sf"/>
</dbReference>
<feature type="domain" description="CR-type" evidence="11">
    <location>
        <begin position="184"/>
        <end position="259"/>
    </location>
</feature>
<dbReference type="CDD" id="cd10719">
    <property type="entry name" value="DnaJ_zf"/>
    <property type="match status" value="1"/>
</dbReference>
<comment type="domain">
    <text evidence="8">The J domain is necessary and sufficient to stimulate DnaK ATPase activity. Zinc center 1 plays an important role in the autonomous, DnaK-independent chaperone activity of DnaJ. Zinc center 2 is essential for interaction with DnaK and for DnaJ activity.</text>
</comment>
<comment type="cofactor">
    <cofactor evidence="8">
        <name>Zn(2+)</name>
        <dbReference type="ChEBI" id="CHEBI:29105"/>
    </cofactor>
    <text evidence="8">Binds 2 Zn(2+) ions per monomer.</text>
</comment>
<dbReference type="GO" id="GO:0005524">
    <property type="term" value="F:ATP binding"/>
    <property type="evidence" value="ECO:0007669"/>
    <property type="project" value="InterPro"/>
</dbReference>
<feature type="binding site" evidence="8">
    <location>
        <position position="247"/>
    </location>
    <ligand>
        <name>Zn(2+)</name>
        <dbReference type="ChEBI" id="CHEBI:29105"/>
        <label>1</label>
    </ligand>
</feature>
<evidence type="ECO:0000313" key="12">
    <source>
        <dbReference type="EMBL" id="NYF52828.1"/>
    </source>
</evidence>
<gene>
    <name evidence="8" type="primary">dnaJ</name>
    <name evidence="12" type="ORF">HDF12_003227</name>
</gene>
<dbReference type="GO" id="GO:0008270">
    <property type="term" value="F:zinc ion binding"/>
    <property type="evidence" value="ECO:0007669"/>
    <property type="project" value="UniProtKB-UniRule"/>
</dbReference>
<organism evidence="12 13">
    <name type="scientific">Tunturiibacter lichenicola</name>
    <dbReference type="NCBI Taxonomy" id="2051959"/>
    <lineage>
        <taxon>Bacteria</taxon>
        <taxon>Pseudomonadati</taxon>
        <taxon>Acidobacteriota</taxon>
        <taxon>Terriglobia</taxon>
        <taxon>Terriglobales</taxon>
        <taxon>Acidobacteriaceae</taxon>
        <taxon>Tunturiibacter</taxon>
    </lineage>
</organism>
<dbReference type="GO" id="GO:0031072">
    <property type="term" value="F:heat shock protein binding"/>
    <property type="evidence" value="ECO:0007669"/>
    <property type="project" value="InterPro"/>
</dbReference>
<evidence type="ECO:0000259" key="10">
    <source>
        <dbReference type="PROSITE" id="PS50076"/>
    </source>
</evidence>
<feature type="binding site" evidence="8">
    <location>
        <position position="250"/>
    </location>
    <ligand>
        <name>Zn(2+)</name>
        <dbReference type="ChEBI" id="CHEBI:29105"/>
        <label>1</label>
    </ligand>
</feature>
<keyword evidence="2 8" id="KW-0479">Metal-binding</keyword>
<dbReference type="Pfam" id="PF00684">
    <property type="entry name" value="DnaJ_CXXCXGXG"/>
    <property type="match status" value="1"/>
</dbReference>
<evidence type="ECO:0000256" key="7">
    <source>
        <dbReference type="ARBA" id="ARBA00023186"/>
    </source>
</evidence>
<comment type="similarity">
    <text evidence="8">Belongs to the DnaJ family.</text>
</comment>
<dbReference type="PANTHER" id="PTHR43096:SF52">
    <property type="entry name" value="DNAJ HOMOLOG 1, MITOCHONDRIAL-RELATED"/>
    <property type="match status" value="1"/>
</dbReference>
<dbReference type="InterPro" id="IPR002939">
    <property type="entry name" value="DnaJ_C"/>
</dbReference>
<evidence type="ECO:0000256" key="2">
    <source>
        <dbReference type="ARBA" id="ARBA00022723"/>
    </source>
</evidence>
<feature type="binding site" evidence="8">
    <location>
        <position position="237"/>
    </location>
    <ligand>
        <name>Zn(2+)</name>
        <dbReference type="ChEBI" id="CHEBI:29105"/>
        <label>2</label>
    </ligand>
</feature>
<dbReference type="Gene3D" id="2.60.260.20">
    <property type="entry name" value="Urease metallochaperone UreE, N-terminal domain"/>
    <property type="match status" value="2"/>
</dbReference>
<dbReference type="InterPro" id="IPR001305">
    <property type="entry name" value="HSP_DnaJ_Cys-rich_dom"/>
</dbReference>
<dbReference type="PRINTS" id="PR00625">
    <property type="entry name" value="JDOMAIN"/>
</dbReference>
<dbReference type="SUPFAM" id="SSF46565">
    <property type="entry name" value="Chaperone J-domain"/>
    <property type="match status" value="1"/>
</dbReference>
<dbReference type="FunFam" id="2.60.260.20:FF:000005">
    <property type="entry name" value="Chaperone protein dnaJ 1, mitochondrial"/>
    <property type="match status" value="1"/>
</dbReference>
<evidence type="ECO:0000256" key="8">
    <source>
        <dbReference type="HAMAP-Rule" id="MF_01152"/>
    </source>
</evidence>
<dbReference type="InterPro" id="IPR036869">
    <property type="entry name" value="J_dom_sf"/>
</dbReference>
<dbReference type="GO" id="GO:0042026">
    <property type="term" value="P:protein refolding"/>
    <property type="evidence" value="ECO:0007669"/>
    <property type="project" value="TreeGrafter"/>
</dbReference>
<dbReference type="Gene3D" id="2.10.230.10">
    <property type="entry name" value="Heat shock protein DnaJ, cysteine-rich domain"/>
    <property type="match status" value="1"/>
</dbReference>
<evidence type="ECO:0000256" key="3">
    <source>
        <dbReference type="ARBA" id="ARBA00022737"/>
    </source>
</evidence>
<dbReference type="Proteomes" id="UP000534186">
    <property type="component" value="Unassembled WGS sequence"/>
</dbReference>
<dbReference type="EMBL" id="JACCCV010000002">
    <property type="protein sequence ID" value="NYF52828.1"/>
    <property type="molecule type" value="Genomic_DNA"/>
</dbReference>
<dbReference type="Gene3D" id="1.10.287.110">
    <property type="entry name" value="DnaJ domain"/>
    <property type="match status" value="1"/>
</dbReference>
<evidence type="ECO:0000256" key="1">
    <source>
        <dbReference type="ARBA" id="ARBA00022705"/>
    </source>
</evidence>
<evidence type="ECO:0000256" key="6">
    <source>
        <dbReference type="ARBA" id="ARBA00023016"/>
    </source>
</evidence>
<keyword evidence="8" id="KW-0963">Cytoplasm</keyword>
<name>A0A7Y9T3H0_9BACT</name>
<dbReference type="SUPFAM" id="SSF49493">
    <property type="entry name" value="HSP40/DnaJ peptide-binding domain"/>
    <property type="match status" value="2"/>
</dbReference>
<feature type="binding site" evidence="8">
    <location>
        <position position="212"/>
    </location>
    <ligand>
        <name>Zn(2+)</name>
        <dbReference type="ChEBI" id="CHEBI:29105"/>
        <label>2</label>
    </ligand>
</feature>
<dbReference type="CDD" id="cd10747">
    <property type="entry name" value="DnaJ_C"/>
    <property type="match status" value="1"/>
</dbReference>
<dbReference type="Pfam" id="PF01556">
    <property type="entry name" value="DnaJ_C"/>
    <property type="match status" value="1"/>
</dbReference>
<protein>
    <recommendedName>
        <fullName evidence="8">Chaperone protein DnaJ</fullName>
    </recommendedName>
</protein>
<dbReference type="GO" id="GO:0009408">
    <property type="term" value="P:response to heat"/>
    <property type="evidence" value="ECO:0007669"/>
    <property type="project" value="InterPro"/>
</dbReference>
<dbReference type="InterPro" id="IPR018253">
    <property type="entry name" value="DnaJ_domain_CS"/>
</dbReference>
<comment type="subunit">
    <text evidence="8">Homodimer.</text>
</comment>
<keyword evidence="4 8" id="KW-0863">Zinc-finger</keyword>
<dbReference type="AlphaFoldDB" id="A0A7Y9T3H0"/>